<dbReference type="PANTHER" id="PTHR33657:SF8">
    <property type="entry name" value="DOMAIN PROTEIN, PUTATIVE (AFU_ORTHOLOGUE AFUA_5G00600)-RELATED"/>
    <property type="match status" value="1"/>
</dbReference>
<evidence type="ECO:0000313" key="7">
    <source>
        <dbReference type="EMBL" id="KAE9118515.1"/>
    </source>
</evidence>
<comment type="similarity">
    <text evidence="2">Belongs to the Necrosis inducing protein (NPP1) family.</text>
</comment>
<dbReference type="GO" id="GO:0005576">
    <property type="term" value="C:extracellular region"/>
    <property type="evidence" value="ECO:0007669"/>
    <property type="project" value="UniProtKB-SubCell"/>
</dbReference>
<accession>A0A6A3SUS6</accession>
<evidence type="ECO:0000256" key="6">
    <source>
        <dbReference type="SAM" id="SignalP"/>
    </source>
</evidence>
<dbReference type="AlphaFoldDB" id="A0A6A3SUS6"/>
<dbReference type="Proteomes" id="UP000440732">
    <property type="component" value="Unassembled WGS sequence"/>
</dbReference>
<keyword evidence="6" id="KW-0732">Signal</keyword>
<feature type="chain" id="PRO_5025405920" evidence="6">
    <location>
        <begin position="20"/>
        <end position="216"/>
    </location>
</feature>
<proteinExistence type="inferred from homology"/>
<keyword evidence="4" id="KW-0843">Virulence</keyword>
<evidence type="ECO:0000256" key="5">
    <source>
        <dbReference type="SAM" id="MobiDB-lite"/>
    </source>
</evidence>
<feature type="region of interest" description="Disordered" evidence="5">
    <location>
        <begin position="192"/>
        <end position="216"/>
    </location>
</feature>
<evidence type="ECO:0000256" key="3">
    <source>
        <dbReference type="ARBA" id="ARBA00022525"/>
    </source>
</evidence>
<evidence type="ECO:0000313" key="8">
    <source>
        <dbReference type="Proteomes" id="UP000440732"/>
    </source>
</evidence>
<organism evidence="7 8">
    <name type="scientific">Phytophthora fragariae</name>
    <dbReference type="NCBI Taxonomy" id="53985"/>
    <lineage>
        <taxon>Eukaryota</taxon>
        <taxon>Sar</taxon>
        <taxon>Stramenopiles</taxon>
        <taxon>Oomycota</taxon>
        <taxon>Peronosporomycetes</taxon>
        <taxon>Peronosporales</taxon>
        <taxon>Peronosporaceae</taxon>
        <taxon>Phytophthora</taxon>
    </lineage>
</organism>
<protein>
    <submittedName>
        <fullName evidence="7">Uncharacterized protein</fullName>
    </submittedName>
</protein>
<dbReference type="EMBL" id="QXGA01001457">
    <property type="protein sequence ID" value="KAE9118515.1"/>
    <property type="molecule type" value="Genomic_DNA"/>
</dbReference>
<name>A0A6A3SUS6_9STRA</name>
<dbReference type="InterPro" id="IPR008701">
    <property type="entry name" value="NPP1"/>
</dbReference>
<comment type="subcellular location">
    <subcellularLocation>
        <location evidence="1">Secreted</location>
    </subcellularLocation>
</comment>
<dbReference type="Pfam" id="PF05630">
    <property type="entry name" value="NPP1"/>
    <property type="match status" value="1"/>
</dbReference>
<evidence type="ECO:0000256" key="2">
    <source>
        <dbReference type="ARBA" id="ARBA00009520"/>
    </source>
</evidence>
<dbReference type="PANTHER" id="PTHR33657">
    <property type="entry name" value="DOMAIN PROTEIN, PUTATIVE (AFU_ORTHOLOGUE AFUA_5G00600)-RELATED"/>
    <property type="match status" value="1"/>
</dbReference>
<evidence type="ECO:0000256" key="4">
    <source>
        <dbReference type="ARBA" id="ARBA00023026"/>
    </source>
</evidence>
<sequence length="216" mass="24236">MNLYALLLAAVASLVAVHAEVTYIDHDQVQPFPEPKPTTDSEKCAVKYKPQFLVSYGCHPYPAVQADGAVSAGLKRFGPPDGECTKPTLGSQVYSRSDWYKDKWAIMYAWYLPKGKFNRFGNRHFWEVAVVWLDSPSPNNSTILGVSLNSGWRNLKTHNLVDSVYLDGSSVKLDSYRGWNFPIPKLQLRASRRDAGPHHVGTADGRSSRRAQQRQL</sequence>
<gene>
    <name evidence="7" type="ORF">PF006_g18569</name>
</gene>
<comment type="caution">
    <text evidence="7">The sequence shown here is derived from an EMBL/GenBank/DDBJ whole genome shotgun (WGS) entry which is preliminary data.</text>
</comment>
<evidence type="ECO:0000256" key="1">
    <source>
        <dbReference type="ARBA" id="ARBA00004613"/>
    </source>
</evidence>
<feature type="signal peptide" evidence="6">
    <location>
        <begin position="1"/>
        <end position="19"/>
    </location>
</feature>
<keyword evidence="3" id="KW-0964">Secreted</keyword>
<reference evidence="7 8" key="1">
    <citation type="submission" date="2018-08" db="EMBL/GenBank/DDBJ databases">
        <title>Genomic investigation of the strawberry pathogen Phytophthora fragariae indicates pathogenicity is determined by transcriptional variation in three key races.</title>
        <authorList>
            <person name="Adams T.M."/>
            <person name="Armitage A.D."/>
            <person name="Sobczyk M.K."/>
            <person name="Bates H.J."/>
            <person name="Dunwell J.M."/>
            <person name="Nellist C.F."/>
            <person name="Harrison R.J."/>
        </authorList>
    </citation>
    <scope>NUCLEOTIDE SEQUENCE [LARGE SCALE GENOMIC DNA]</scope>
    <source>
        <strain evidence="7 8">NOV-5</strain>
    </source>
</reference>